<name>A0ABZ3IFU0_9FIRM</name>
<dbReference type="RefSeq" id="WP_144034085.1">
    <property type="nucleotide sequence ID" value="NZ_CP155573.1"/>
</dbReference>
<reference evidence="1" key="1">
    <citation type="submission" date="2024-05" db="EMBL/GenBank/DDBJ databases">
        <title>Isolation and characterization of Sporomusa carbonis sp. nov., a carboxydotrophic hydrogenogen in the genus of Sporomusa isolated from a charcoal burning pile.</title>
        <authorList>
            <person name="Boeer T."/>
            <person name="Rosenbaum F."/>
            <person name="Eysell L."/>
            <person name="Mueller V."/>
            <person name="Daniel R."/>
            <person name="Poehlein A."/>
        </authorList>
    </citation>
    <scope>NUCLEOTIDE SEQUENCE [LARGE SCALE GENOMIC DNA]</scope>
    <source>
        <strain evidence="1">DSM 10669</strain>
    </source>
</reference>
<protein>
    <submittedName>
        <fullName evidence="1">Uncharacterized protein</fullName>
    </submittedName>
</protein>
<evidence type="ECO:0000313" key="1">
    <source>
        <dbReference type="EMBL" id="XFO64511.1"/>
    </source>
</evidence>
<dbReference type="Proteomes" id="UP000216752">
    <property type="component" value="Chromosome"/>
</dbReference>
<dbReference type="EMBL" id="CP155573">
    <property type="protein sequence ID" value="XFO64511.1"/>
    <property type="molecule type" value="Genomic_DNA"/>
</dbReference>
<proteinExistence type="predicted"/>
<organism evidence="1 2">
    <name type="scientific">Sporomusa silvacetica DSM 10669</name>
    <dbReference type="NCBI Taxonomy" id="1123289"/>
    <lineage>
        <taxon>Bacteria</taxon>
        <taxon>Bacillati</taxon>
        <taxon>Bacillota</taxon>
        <taxon>Negativicutes</taxon>
        <taxon>Selenomonadales</taxon>
        <taxon>Sporomusaceae</taxon>
        <taxon>Sporomusa</taxon>
    </lineage>
</organism>
<sequence>MVRYACADWNLPEPTKKCVKTYTSFLKLYEVCSFRLYKVCPWCGCEFDYHYYQGECPCCGDDDPPPQPGFVLFPELLVETSSLALFPELAFYP</sequence>
<accession>A0ABZ3IFU0</accession>
<gene>
    <name evidence="1" type="ORF">SPSIL_006130</name>
</gene>
<keyword evidence="2" id="KW-1185">Reference proteome</keyword>
<evidence type="ECO:0000313" key="2">
    <source>
        <dbReference type="Proteomes" id="UP000216752"/>
    </source>
</evidence>